<dbReference type="RefSeq" id="WP_075025095.1">
    <property type="nucleotide sequence ID" value="NZ_FOVH01000043.1"/>
</dbReference>
<organism evidence="1 2">
    <name type="scientific">Actinomadura madurae</name>
    <dbReference type="NCBI Taxonomy" id="1993"/>
    <lineage>
        <taxon>Bacteria</taxon>
        <taxon>Bacillati</taxon>
        <taxon>Actinomycetota</taxon>
        <taxon>Actinomycetes</taxon>
        <taxon>Streptosporangiales</taxon>
        <taxon>Thermomonosporaceae</taxon>
        <taxon>Actinomadura</taxon>
    </lineage>
</organism>
<protein>
    <submittedName>
        <fullName evidence="1">Uncharacterized protein</fullName>
    </submittedName>
</protein>
<gene>
    <name evidence="1" type="ORF">SAMN04489713_1437</name>
</gene>
<evidence type="ECO:0000313" key="1">
    <source>
        <dbReference type="EMBL" id="SFQ49578.1"/>
    </source>
</evidence>
<proteinExistence type="predicted"/>
<evidence type="ECO:0000313" key="2">
    <source>
        <dbReference type="Proteomes" id="UP000183413"/>
    </source>
</evidence>
<name>A0A1I5YZ90_9ACTN</name>
<sequence length="59" mass="6137">MAVLMSDEVPLDDLAYAGVRITDAAGGPAVSGGGRDEDALAAWREAGPRDQRGRIRPVS</sequence>
<reference evidence="1 2" key="1">
    <citation type="submission" date="2016-10" db="EMBL/GenBank/DDBJ databases">
        <authorList>
            <person name="de Groot N.N."/>
        </authorList>
    </citation>
    <scope>NUCLEOTIDE SEQUENCE [LARGE SCALE GENOMIC DNA]</scope>
    <source>
        <strain evidence="1 2">DSM 43067</strain>
    </source>
</reference>
<keyword evidence="2" id="KW-1185">Reference proteome</keyword>
<dbReference type="EMBL" id="FOVH01000043">
    <property type="protein sequence ID" value="SFQ49578.1"/>
    <property type="molecule type" value="Genomic_DNA"/>
</dbReference>
<accession>A0A1I5YZ90</accession>
<dbReference type="Proteomes" id="UP000183413">
    <property type="component" value="Unassembled WGS sequence"/>
</dbReference>
<dbReference type="InParanoid" id="A0A1I5YZ90"/>
<dbReference type="AlphaFoldDB" id="A0A1I5YZ90"/>